<proteinExistence type="predicted"/>
<feature type="domain" description="DUF397" evidence="1">
    <location>
        <begin position="9"/>
        <end position="62"/>
    </location>
</feature>
<sequence length="70" mass="7425">MNDFGPAVLQWRKSARSAVSGNCVEVADGDNGYVYVRDSKNPRAAVLTFDAAAFATFIAAVKDDELSALA</sequence>
<dbReference type="EMBL" id="BOMN01000029">
    <property type="protein sequence ID" value="GIE19410.1"/>
    <property type="molecule type" value="Genomic_DNA"/>
</dbReference>
<keyword evidence="3" id="KW-1185">Reference proteome</keyword>
<dbReference type="Proteomes" id="UP000603200">
    <property type="component" value="Unassembled WGS sequence"/>
</dbReference>
<name>A0ABQ3ZLE3_9ACTN</name>
<dbReference type="Pfam" id="PF04149">
    <property type="entry name" value="DUF397"/>
    <property type="match status" value="1"/>
</dbReference>
<dbReference type="RefSeq" id="WP_203836642.1">
    <property type="nucleotide sequence ID" value="NZ_BAAATV010000005.1"/>
</dbReference>
<dbReference type="InterPro" id="IPR007278">
    <property type="entry name" value="DUF397"/>
</dbReference>
<evidence type="ECO:0000313" key="2">
    <source>
        <dbReference type="EMBL" id="GIE19410.1"/>
    </source>
</evidence>
<protein>
    <recommendedName>
        <fullName evidence="1">DUF397 domain-containing protein</fullName>
    </recommendedName>
</protein>
<gene>
    <name evidence="2" type="ORF">Ahu01nite_025120</name>
</gene>
<organism evidence="2 3">
    <name type="scientific">Winogradskya humida</name>
    <dbReference type="NCBI Taxonomy" id="113566"/>
    <lineage>
        <taxon>Bacteria</taxon>
        <taxon>Bacillati</taxon>
        <taxon>Actinomycetota</taxon>
        <taxon>Actinomycetes</taxon>
        <taxon>Micromonosporales</taxon>
        <taxon>Micromonosporaceae</taxon>
        <taxon>Winogradskya</taxon>
    </lineage>
</organism>
<accession>A0ABQ3ZLE3</accession>
<evidence type="ECO:0000259" key="1">
    <source>
        <dbReference type="Pfam" id="PF04149"/>
    </source>
</evidence>
<comment type="caution">
    <text evidence="2">The sequence shown here is derived from an EMBL/GenBank/DDBJ whole genome shotgun (WGS) entry which is preliminary data.</text>
</comment>
<evidence type="ECO:0000313" key="3">
    <source>
        <dbReference type="Proteomes" id="UP000603200"/>
    </source>
</evidence>
<reference evidence="2 3" key="1">
    <citation type="submission" date="2021-01" db="EMBL/GenBank/DDBJ databases">
        <title>Whole genome shotgun sequence of Actinoplanes humidus NBRC 14915.</title>
        <authorList>
            <person name="Komaki H."/>
            <person name="Tamura T."/>
        </authorList>
    </citation>
    <scope>NUCLEOTIDE SEQUENCE [LARGE SCALE GENOMIC DNA]</scope>
    <source>
        <strain evidence="2 3">NBRC 14915</strain>
    </source>
</reference>